<dbReference type="InterPro" id="IPR045584">
    <property type="entry name" value="Pilin-like"/>
</dbReference>
<evidence type="ECO:0008006" key="3">
    <source>
        <dbReference type="Google" id="ProtNLM"/>
    </source>
</evidence>
<comment type="caution">
    <text evidence="1">The sequence shown here is derived from an EMBL/GenBank/DDBJ whole genome shotgun (WGS) entry which is preliminary data.</text>
</comment>
<gene>
    <name evidence="1" type="ORF">UR68_C0006G0003</name>
</gene>
<protein>
    <recommendedName>
        <fullName evidence="3">Type II secretion system protein GspG C-terminal domain-containing protein</fullName>
    </recommendedName>
</protein>
<sequence>MEIMIVISLIILLAVIALITLNPKKQIEKSQDTKRKQELAQLSKVLEDYYNDKDCYPRPSEICYNDTGVIPCNICGNDANSPDFNPYLSQLPCDPQQPIKKYLYQVDDASCPSWYRIYTTLSNTADPVIASVGCAGGCGPEPDYSYNYGVSSPNTSIGNSSAPTPTPQFVECQPEQSVYRETVQGCNVCKSNYATCKESFPDIIIYSDLSCYILCF</sequence>
<dbReference type="SUPFAM" id="SSF54523">
    <property type="entry name" value="Pili subunits"/>
    <property type="match status" value="1"/>
</dbReference>
<organism evidence="1 2">
    <name type="scientific">Candidatus Roizmanbacteria bacterium GW2011_GWA2_35_19</name>
    <dbReference type="NCBI Taxonomy" id="1618478"/>
    <lineage>
        <taxon>Bacteria</taxon>
        <taxon>Candidatus Roizmaniibacteriota</taxon>
    </lineage>
</organism>
<evidence type="ECO:0000313" key="2">
    <source>
        <dbReference type="Proteomes" id="UP000034457"/>
    </source>
</evidence>
<accession>A0A0G0CAQ2</accession>
<proteinExistence type="predicted"/>
<reference evidence="1 2" key="1">
    <citation type="journal article" date="2015" name="Nature">
        <title>rRNA introns, odd ribosomes, and small enigmatic genomes across a large radiation of phyla.</title>
        <authorList>
            <person name="Brown C.T."/>
            <person name="Hug L.A."/>
            <person name="Thomas B.C."/>
            <person name="Sharon I."/>
            <person name="Castelle C.J."/>
            <person name="Singh A."/>
            <person name="Wilkins M.J."/>
            <person name="Williams K.H."/>
            <person name="Banfield J.F."/>
        </authorList>
    </citation>
    <scope>NUCLEOTIDE SEQUENCE [LARGE SCALE GENOMIC DNA]</scope>
</reference>
<name>A0A0G0CAQ2_9BACT</name>
<evidence type="ECO:0000313" key="1">
    <source>
        <dbReference type="EMBL" id="KKP73186.1"/>
    </source>
</evidence>
<dbReference type="Proteomes" id="UP000034457">
    <property type="component" value="Unassembled WGS sequence"/>
</dbReference>
<dbReference type="EMBL" id="LBQC01000006">
    <property type="protein sequence ID" value="KKP73186.1"/>
    <property type="molecule type" value="Genomic_DNA"/>
</dbReference>
<dbReference type="STRING" id="1618478.UR68_C0006G0003"/>
<dbReference type="AlphaFoldDB" id="A0A0G0CAQ2"/>
<dbReference type="Gene3D" id="3.30.700.10">
    <property type="entry name" value="Glycoprotein, Type 4 Pilin"/>
    <property type="match status" value="1"/>
</dbReference>